<dbReference type="Pfam" id="PF01979">
    <property type="entry name" value="Amidohydro_1"/>
    <property type="match status" value="1"/>
</dbReference>
<dbReference type="PANTHER" id="PTHR43135:SF3">
    <property type="entry name" value="ALPHA-D-RIBOSE 1-METHYLPHOSPHONATE 5-TRIPHOSPHATE DIPHOSPHATASE"/>
    <property type="match status" value="1"/>
</dbReference>
<comment type="caution">
    <text evidence="3">The sequence shown here is derived from an EMBL/GenBank/DDBJ whole genome shotgun (WGS) entry which is preliminary data.</text>
</comment>
<dbReference type="Proteomes" id="UP000318331">
    <property type="component" value="Unassembled WGS sequence"/>
</dbReference>
<dbReference type="RefSeq" id="WP_141916972.1">
    <property type="nucleotide sequence ID" value="NZ_BAAAYS010000016.1"/>
</dbReference>
<evidence type="ECO:0000313" key="4">
    <source>
        <dbReference type="Proteomes" id="UP000318331"/>
    </source>
</evidence>
<proteinExistence type="predicted"/>
<name>A0A543HXH4_9MICO</name>
<accession>A0A543HXH4</accession>
<evidence type="ECO:0000259" key="2">
    <source>
        <dbReference type="Pfam" id="PF01979"/>
    </source>
</evidence>
<dbReference type="PANTHER" id="PTHR43135">
    <property type="entry name" value="ALPHA-D-RIBOSE 1-METHYLPHOSPHONATE 5-TRIPHOSPHATE DIPHOSPHATASE"/>
    <property type="match status" value="1"/>
</dbReference>
<dbReference type="SUPFAM" id="SSF51556">
    <property type="entry name" value="Metallo-dependent hydrolases"/>
    <property type="match status" value="1"/>
</dbReference>
<dbReference type="InterPro" id="IPR032466">
    <property type="entry name" value="Metal_Hydrolase"/>
</dbReference>
<evidence type="ECO:0000256" key="1">
    <source>
        <dbReference type="SAM" id="MobiDB-lite"/>
    </source>
</evidence>
<reference evidence="3 4" key="1">
    <citation type="submission" date="2019-06" db="EMBL/GenBank/DDBJ databases">
        <title>Sequencing the genomes of 1000 actinobacteria strains.</title>
        <authorList>
            <person name="Klenk H.-P."/>
        </authorList>
    </citation>
    <scope>NUCLEOTIDE SEQUENCE [LARGE SCALE GENOMIC DNA]</scope>
    <source>
        <strain evidence="3 4">DSM 18031</strain>
    </source>
</reference>
<dbReference type="Gene3D" id="3.40.50.10910">
    <property type="entry name" value="Amidohydrolase"/>
    <property type="match status" value="1"/>
</dbReference>
<dbReference type="InterPro" id="IPR011059">
    <property type="entry name" value="Metal-dep_hydrolase_composite"/>
</dbReference>
<dbReference type="SUPFAM" id="SSF51338">
    <property type="entry name" value="Composite domain of metallo-dependent hydrolases"/>
    <property type="match status" value="1"/>
</dbReference>
<feature type="region of interest" description="Disordered" evidence="1">
    <location>
        <begin position="106"/>
        <end position="134"/>
    </location>
</feature>
<evidence type="ECO:0000313" key="3">
    <source>
        <dbReference type="EMBL" id="TQM63064.1"/>
    </source>
</evidence>
<dbReference type="Gene3D" id="1.20.58.520">
    <property type="entry name" value="Amidohydrolase"/>
    <property type="match status" value="1"/>
</dbReference>
<dbReference type="GO" id="GO:0016810">
    <property type="term" value="F:hydrolase activity, acting on carbon-nitrogen (but not peptide) bonds"/>
    <property type="evidence" value="ECO:0007669"/>
    <property type="project" value="InterPro"/>
</dbReference>
<feature type="domain" description="Amidohydrolase-related" evidence="2">
    <location>
        <begin position="53"/>
        <end position="358"/>
    </location>
</feature>
<dbReference type="EMBL" id="VFPN01000002">
    <property type="protein sequence ID" value="TQM63064.1"/>
    <property type="molecule type" value="Genomic_DNA"/>
</dbReference>
<keyword evidence="4" id="KW-1185">Reference proteome</keyword>
<dbReference type="AlphaFoldDB" id="A0A543HXH4"/>
<dbReference type="OrthoDB" id="3189065at2"/>
<dbReference type="InterPro" id="IPR006680">
    <property type="entry name" value="Amidohydro-rel"/>
</dbReference>
<gene>
    <name evidence="3" type="ORF">FB466_1313</name>
</gene>
<protein>
    <submittedName>
        <fullName evidence="3">Imidazolonepropionase-like amidohydrolase</fullName>
    </submittedName>
</protein>
<dbReference type="Gene3D" id="3.30.110.90">
    <property type="entry name" value="Amidohydrolase"/>
    <property type="match status" value="1"/>
</dbReference>
<keyword evidence="3" id="KW-0378">Hydrolase</keyword>
<sequence length="367" mass="38647">MRSHRAGATTFTIDNVRVFDGDGLSELRAVHAKEGLFVDEPATEVVIDGEGMTLLPGLIDAHIHLTGLADLELMARWGVTTAFDMGSYPPQLVDTLRARPGLTDIRSSGSPASGPGGAQTTLNGFPPSTALTGPDQAERFVRDRVAERSDFIKIIVEDPEDVGDVALGIDTLAALAAAAHARDLRVVAHAPTLAGYRRSINAGVNVLTHAPIDGPTGPDLVADIADRGIIAVPTLVMMRGVVRLHNRQVPESCAYHFTEDAVKAMRDAGIPIVVGTDSNDAPGAPFNVEHGVAVHDELSLLVAAGLTPVEALRAATVVPAALFDLTDRGAILPGLRADAFLVEGDPTHDISDTMNIRGVWGAGYRIR</sequence>
<dbReference type="InterPro" id="IPR051781">
    <property type="entry name" value="Metallo-dep_Hydrolase"/>
</dbReference>
<dbReference type="Gene3D" id="2.30.40.10">
    <property type="entry name" value="Urease, subunit C, domain 1"/>
    <property type="match status" value="1"/>
</dbReference>
<organism evidence="3 4">
    <name type="scientific">Klugiella xanthotipulae</name>
    <dbReference type="NCBI Taxonomy" id="244735"/>
    <lineage>
        <taxon>Bacteria</taxon>
        <taxon>Bacillati</taxon>
        <taxon>Actinomycetota</taxon>
        <taxon>Actinomycetes</taxon>
        <taxon>Micrococcales</taxon>
        <taxon>Microbacteriaceae</taxon>
        <taxon>Klugiella</taxon>
    </lineage>
</organism>